<accession>A0A2M8LW17</accession>
<protein>
    <submittedName>
        <fullName evidence="4">TetR/AcrR family transcriptional regulator</fullName>
    </submittedName>
</protein>
<evidence type="ECO:0000256" key="1">
    <source>
        <dbReference type="ARBA" id="ARBA00023125"/>
    </source>
</evidence>
<dbReference type="Pfam" id="PF00440">
    <property type="entry name" value="TetR_N"/>
    <property type="match status" value="1"/>
</dbReference>
<dbReference type="InterPro" id="IPR009057">
    <property type="entry name" value="Homeodomain-like_sf"/>
</dbReference>
<keyword evidence="1 2" id="KW-0238">DNA-binding</keyword>
<dbReference type="AlphaFoldDB" id="A0A2M8LW17"/>
<reference evidence="4 5" key="1">
    <citation type="submission" date="2017-11" db="EMBL/GenBank/DDBJ databases">
        <title>Streptomyces carmine sp. nov., a novel actinomycete isolated from Sophora alopecuroides in Xinjiang, China.</title>
        <authorList>
            <person name="Wang Y."/>
            <person name="Luo X."/>
            <person name="Wan C."/>
            <person name="Zhang L."/>
        </authorList>
    </citation>
    <scope>NUCLEOTIDE SEQUENCE [LARGE SCALE GENOMIC DNA]</scope>
    <source>
        <strain evidence="4 5">TRM SA0054</strain>
    </source>
</reference>
<gene>
    <name evidence="4" type="ORF">CUT44_20405</name>
</gene>
<dbReference type="SUPFAM" id="SSF46689">
    <property type="entry name" value="Homeodomain-like"/>
    <property type="match status" value="1"/>
</dbReference>
<dbReference type="GO" id="GO:0003700">
    <property type="term" value="F:DNA-binding transcription factor activity"/>
    <property type="evidence" value="ECO:0007669"/>
    <property type="project" value="TreeGrafter"/>
</dbReference>
<name>A0A2M8LW17_9ACTN</name>
<dbReference type="InterPro" id="IPR040611">
    <property type="entry name" value="AlkX_C"/>
</dbReference>
<evidence type="ECO:0000259" key="3">
    <source>
        <dbReference type="PROSITE" id="PS50977"/>
    </source>
</evidence>
<feature type="domain" description="HTH tetR-type" evidence="3">
    <location>
        <begin position="14"/>
        <end position="74"/>
    </location>
</feature>
<proteinExistence type="predicted"/>
<evidence type="ECO:0000313" key="5">
    <source>
        <dbReference type="Proteomes" id="UP000230407"/>
    </source>
</evidence>
<evidence type="ECO:0000313" key="4">
    <source>
        <dbReference type="EMBL" id="PJE96144.1"/>
    </source>
</evidence>
<dbReference type="Proteomes" id="UP000230407">
    <property type="component" value="Unassembled WGS sequence"/>
</dbReference>
<dbReference type="EMBL" id="PGGW01000060">
    <property type="protein sequence ID" value="PJE96144.1"/>
    <property type="molecule type" value="Genomic_DNA"/>
</dbReference>
<sequence>MPSSVPPAVPPVRPPARQCLLRAARAALADRPWPRIRMVEVARAAGVSRQTLYNEFGSKEGLGTALVADGVETFLERTARAAAEASRGSADPVAGCAAAAARVVRAAHDEPLVRAVLTGCWEPRLPPPDVPADRLVARLRDRTLGALAAARRSAPGTTADSGPELRRACEVGLRLALSYVVAPCEGSSEATEEAAGVHVVQVLRALLE</sequence>
<comment type="caution">
    <text evidence="4">The sequence shown here is derived from an EMBL/GenBank/DDBJ whole genome shotgun (WGS) entry which is preliminary data.</text>
</comment>
<keyword evidence="5" id="KW-1185">Reference proteome</keyword>
<dbReference type="Pfam" id="PF18556">
    <property type="entry name" value="TetR_C_35"/>
    <property type="match status" value="1"/>
</dbReference>
<evidence type="ECO:0000256" key="2">
    <source>
        <dbReference type="PROSITE-ProRule" id="PRU00335"/>
    </source>
</evidence>
<dbReference type="PRINTS" id="PR00455">
    <property type="entry name" value="HTHTETR"/>
</dbReference>
<dbReference type="PROSITE" id="PS50977">
    <property type="entry name" value="HTH_TETR_2"/>
    <property type="match status" value="1"/>
</dbReference>
<dbReference type="PANTHER" id="PTHR30055:SF146">
    <property type="entry name" value="HTH-TYPE TRANSCRIPTIONAL DUAL REGULATOR CECR"/>
    <property type="match status" value="1"/>
</dbReference>
<dbReference type="InterPro" id="IPR050109">
    <property type="entry name" value="HTH-type_TetR-like_transc_reg"/>
</dbReference>
<dbReference type="Gene3D" id="1.10.357.10">
    <property type="entry name" value="Tetracycline Repressor, domain 2"/>
    <property type="match status" value="1"/>
</dbReference>
<dbReference type="PANTHER" id="PTHR30055">
    <property type="entry name" value="HTH-TYPE TRANSCRIPTIONAL REGULATOR RUTR"/>
    <property type="match status" value="1"/>
</dbReference>
<dbReference type="GO" id="GO:0000976">
    <property type="term" value="F:transcription cis-regulatory region binding"/>
    <property type="evidence" value="ECO:0007669"/>
    <property type="project" value="TreeGrafter"/>
</dbReference>
<dbReference type="InterPro" id="IPR001647">
    <property type="entry name" value="HTH_TetR"/>
</dbReference>
<organism evidence="4 5">
    <name type="scientific">Streptomyces carminius</name>
    <dbReference type="NCBI Taxonomy" id="2665496"/>
    <lineage>
        <taxon>Bacteria</taxon>
        <taxon>Bacillati</taxon>
        <taxon>Actinomycetota</taxon>
        <taxon>Actinomycetes</taxon>
        <taxon>Kitasatosporales</taxon>
        <taxon>Streptomycetaceae</taxon>
        <taxon>Streptomyces</taxon>
    </lineage>
</organism>
<feature type="DNA-binding region" description="H-T-H motif" evidence="2">
    <location>
        <begin position="37"/>
        <end position="56"/>
    </location>
</feature>